<comment type="caution">
    <text evidence="1">The sequence shown here is derived from an EMBL/GenBank/DDBJ whole genome shotgun (WGS) entry which is preliminary data.</text>
</comment>
<dbReference type="EMBL" id="JBHTBU010000001">
    <property type="protein sequence ID" value="MFC7286426.1"/>
    <property type="molecule type" value="Genomic_DNA"/>
</dbReference>
<reference evidence="2" key="1">
    <citation type="journal article" date="2019" name="Int. J. Syst. Evol. Microbiol.">
        <title>The Global Catalogue of Microorganisms (GCM) 10K type strain sequencing project: providing services to taxonomists for standard genome sequencing and annotation.</title>
        <authorList>
            <consortium name="The Broad Institute Genomics Platform"/>
            <consortium name="The Broad Institute Genome Sequencing Center for Infectious Disease"/>
            <person name="Wu L."/>
            <person name="Ma J."/>
        </authorList>
    </citation>
    <scope>NUCLEOTIDE SEQUENCE [LARGE SCALE GENOMIC DNA]</scope>
    <source>
        <strain evidence="2">KACC 12508</strain>
    </source>
</reference>
<evidence type="ECO:0000313" key="2">
    <source>
        <dbReference type="Proteomes" id="UP001596542"/>
    </source>
</evidence>
<evidence type="ECO:0000313" key="1">
    <source>
        <dbReference type="EMBL" id="MFC7286426.1"/>
    </source>
</evidence>
<name>A0ABW2I622_9BURK</name>
<organism evidence="1 2">
    <name type="scientific">Herminiimonas glaciei</name>
    <dbReference type="NCBI Taxonomy" id="523788"/>
    <lineage>
        <taxon>Bacteria</taxon>
        <taxon>Pseudomonadati</taxon>
        <taxon>Pseudomonadota</taxon>
        <taxon>Betaproteobacteria</taxon>
        <taxon>Burkholderiales</taxon>
        <taxon>Oxalobacteraceae</taxon>
        <taxon>Herminiimonas</taxon>
    </lineage>
</organism>
<accession>A0ABW2I622</accession>
<keyword evidence="2" id="KW-1185">Reference proteome</keyword>
<dbReference type="Proteomes" id="UP001596542">
    <property type="component" value="Unassembled WGS sequence"/>
</dbReference>
<dbReference type="PANTHER" id="PTHR36849">
    <property type="entry name" value="CYTOPLASMIC PROTEIN-RELATED"/>
    <property type="match status" value="1"/>
</dbReference>
<gene>
    <name evidence="1" type="ORF">ACFQPC_00100</name>
</gene>
<sequence length="128" mass="15217">MSNLGNKHSMISIRRAYEDPSEDDGYRVLVDRLWPRGRSKESLKLDHWARELAPTDELRKWFAHDPQHWEVFKQRYRSELTEVEKLRQMQLLLVNAAGRPITLVYGAKDEQHNQAVVLREVMSKLHLR</sequence>
<dbReference type="RefSeq" id="WP_124573313.1">
    <property type="nucleotide sequence ID" value="NZ_JBHTBU010000001.1"/>
</dbReference>
<dbReference type="InterPro" id="IPR052552">
    <property type="entry name" value="YeaO-like"/>
</dbReference>
<dbReference type="Pfam" id="PF22752">
    <property type="entry name" value="DUF488-N3i"/>
    <property type="match status" value="1"/>
</dbReference>
<protein>
    <submittedName>
        <fullName evidence="1">DUF488 domain-containing protein</fullName>
    </submittedName>
</protein>
<dbReference type="PANTHER" id="PTHR36849:SF1">
    <property type="entry name" value="CYTOPLASMIC PROTEIN"/>
    <property type="match status" value="1"/>
</dbReference>
<proteinExistence type="predicted"/>